<dbReference type="Gene3D" id="3.90.550.10">
    <property type="entry name" value="Spore Coat Polysaccharide Biosynthesis Protein SpsA, Chain A"/>
    <property type="match status" value="1"/>
</dbReference>
<dbReference type="PANTHER" id="PTHR19136">
    <property type="entry name" value="MOLYBDENUM COFACTOR GUANYLYLTRANSFERASE"/>
    <property type="match status" value="1"/>
</dbReference>
<dbReference type="InterPro" id="IPR025877">
    <property type="entry name" value="MobA-like_NTP_Trfase"/>
</dbReference>
<accession>A0A6J7BCH9</accession>
<dbReference type="GO" id="GO:0016779">
    <property type="term" value="F:nucleotidyltransferase activity"/>
    <property type="evidence" value="ECO:0007669"/>
    <property type="project" value="TreeGrafter"/>
</dbReference>
<evidence type="ECO:0000313" key="3">
    <source>
        <dbReference type="EMBL" id="CAB4683289.1"/>
    </source>
</evidence>
<name>A0A6J7BCH9_9ZZZZ</name>
<feature type="domain" description="MobA-like NTP transferase" evidence="2">
    <location>
        <begin position="6"/>
        <end position="156"/>
    </location>
</feature>
<sequence>MSEFTAILLTGGSARRLSGIDKATLKIAGESCFVRVLSALQSASAIIVVGPPIEVKDERITFLQEEPKGGGPVAALAAALGHISTERVAVVSVDVPLVSGAVDELRAQWQPTDVALVASDGMHESYLVSIFNVEALRAAIAALATAANASMKSVLAYLNYRPVIVSNPDMLIDVDTPEDLARVEAILRLRSCGSDQESR</sequence>
<reference evidence="4" key="1">
    <citation type="submission" date="2020-05" db="EMBL/GenBank/DDBJ databases">
        <authorList>
            <person name="Chiriac C."/>
            <person name="Salcher M."/>
            <person name="Ghai R."/>
            <person name="Kavagutti S V."/>
        </authorList>
    </citation>
    <scope>NUCLEOTIDE SEQUENCE</scope>
</reference>
<evidence type="ECO:0000256" key="1">
    <source>
        <dbReference type="ARBA" id="ARBA00022679"/>
    </source>
</evidence>
<dbReference type="Pfam" id="PF12804">
    <property type="entry name" value="NTP_transf_3"/>
    <property type="match status" value="1"/>
</dbReference>
<evidence type="ECO:0000313" key="4">
    <source>
        <dbReference type="EMBL" id="CAB4842924.1"/>
    </source>
</evidence>
<keyword evidence="1" id="KW-0808">Transferase</keyword>
<dbReference type="EMBL" id="CAFBAA010000015">
    <property type="protein sequence ID" value="CAB4842924.1"/>
    <property type="molecule type" value="Genomic_DNA"/>
</dbReference>
<dbReference type="SUPFAM" id="SSF53448">
    <property type="entry name" value="Nucleotide-diphospho-sugar transferases"/>
    <property type="match status" value="1"/>
</dbReference>
<gene>
    <name evidence="3" type="ORF">UFOPK2423_00093</name>
    <name evidence="4" type="ORF">UFOPK3266_00759</name>
</gene>
<dbReference type="AlphaFoldDB" id="A0A6J7BCH9"/>
<dbReference type="EMBL" id="CAEZXN010000001">
    <property type="protein sequence ID" value="CAB4683289.1"/>
    <property type="molecule type" value="Genomic_DNA"/>
</dbReference>
<protein>
    <submittedName>
        <fullName evidence="4">Unannotated protein</fullName>
    </submittedName>
</protein>
<dbReference type="InterPro" id="IPR029044">
    <property type="entry name" value="Nucleotide-diphossugar_trans"/>
</dbReference>
<proteinExistence type="predicted"/>
<organism evidence="4">
    <name type="scientific">freshwater metagenome</name>
    <dbReference type="NCBI Taxonomy" id="449393"/>
    <lineage>
        <taxon>unclassified sequences</taxon>
        <taxon>metagenomes</taxon>
        <taxon>ecological metagenomes</taxon>
    </lineage>
</organism>
<evidence type="ECO:0000259" key="2">
    <source>
        <dbReference type="Pfam" id="PF12804"/>
    </source>
</evidence>
<dbReference type="PANTHER" id="PTHR19136:SF81">
    <property type="entry name" value="MOLYBDENUM COFACTOR GUANYLYLTRANSFERASE"/>
    <property type="match status" value="1"/>
</dbReference>